<keyword evidence="1" id="KW-0808">Transferase</keyword>
<reference evidence="4 5" key="1">
    <citation type="submission" date="2020-10" db="EMBL/GenBank/DDBJ databases">
        <title>Phylogeny of dyella-like bacteria.</title>
        <authorList>
            <person name="Fu J."/>
        </authorList>
    </citation>
    <scope>NUCLEOTIDE SEQUENCE [LARGE SCALE GENOMIC DNA]</scope>
    <source>
        <strain evidence="4 5">Gsoil3046</strain>
    </source>
</reference>
<evidence type="ECO:0000256" key="2">
    <source>
        <dbReference type="ARBA" id="ARBA00023315"/>
    </source>
</evidence>
<dbReference type="Proteomes" id="UP001620460">
    <property type="component" value="Unassembled WGS sequence"/>
</dbReference>
<keyword evidence="2" id="KW-0012">Acyltransferase</keyword>
<keyword evidence="5" id="KW-1185">Reference proteome</keyword>
<comment type="caution">
    <text evidence="4">The sequence shown here is derived from an EMBL/GenBank/DDBJ whole genome shotgun (WGS) entry which is preliminary data.</text>
</comment>
<dbReference type="Pfam" id="PF00583">
    <property type="entry name" value="Acetyltransf_1"/>
    <property type="match status" value="1"/>
</dbReference>
<evidence type="ECO:0000313" key="5">
    <source>
        <dbReference type="Proteomes" id="UP001620460"/>
    </source>
</evidence>
<protein>
    <submittedName>
        <fullName evidence="4">GNAT family N-acetyltransferase</fullName>
    </submittedName>
</protein>
<dbReference type="InterPro" id="IPR050680">
    <property type="entry name" value="YpeA/RimI_acetyltransf"/>
</dbReference>
<dbReference type="EMBL" id="JADIKM010000001">
    <property type="protein sequence ID" value="MFK2902331.1"/>
    <property type="molecule type" value="Genomic_DNA"/>
</dbReference>
<dbReference type="PANTHER" id="PTHR43420">
    <property type="entry name" value="ACETYLTRANSFERASE"/>
    <property type="match status" value="1"/>
</dbReference>
<dbReference type="PROSITE" id="PS51186">
    <property type="entry name" value="GNAT"/>
    <property type="match status" value="1"/>
</dbReference>
<evidence type="ECO:0000259" key="3">
    <source>
        <dbReference type="PROSITE" id="PS51186"/>
    </source>
</evidence>
<proteinExistence type="predicted"/>
<sequence>MIPTVSDASALTLVPVDRVPRPGLLALRVAPEQQGFVGRVVDLLADAQSRPSADPLAFVLGDQVIGLCCIEREPRTIAPIAFDAPAVGLRGFFIDARWQRRGLGRRALSLLLDTLKQRHPAVRWLVLSVDEGNAAALRLYRQAGFVEGAQRYHGGSAGRQQFLLLRRLDP</sequence>
<dbReference type="SUPFAM" id="SSF55729">
    <property type="entry name" value="Acyl-CoA N-acyltransferases (Nat)"/>
    <property type="match status" value="1"/>
</dbReference>
<feature type="domain" description="N-acetyltransferase" evidence="3">
    <location>
        <begin position="11"/>
        <end position="169"/>
    </location>
</feature>
<name>A0ABW8JQ67_9GAMM</name>
<dbReference type="CDD" id="cd04301">
    <property type="entry name" value="NAT_SF"/>
    <property type="match status" value="1"/>
</dbReference>
<evidence type="ECO:0000313" key="4">
    <source>
        <dbReference type="EMBL" id="MFK2902331.1"/>
    </source>
</evidence>
<evidence type="ECO:0000256" key="1">
    <source>
        <dbReference type="ARBA" id="ARBA00022679"/>
    </source>
</evidence>
<dbReference type="Gene3D" id="3.40.630.30">
    <property type="match status" value="1"/>
</dbReference>
<organism evidence="4 5">
    <name type="scientific">Dyella ginsengisoli</name>
    <dbReference type="NCBI Taxonomy" id="363848"/>
    <lineage>
        <taxon>Bacteria</taxon>
        <taxon>Pseudomonadati</taxon>
        <taxon>Pseudomonadota</taxon>
        <taxon>Gammaproteobacteria</taxon>
        <taxon>Lysobacterales</taxon>
        <taxon>Rhodanobacteraceae</taxon>
        <taxon>Dyella</taxon>
    </lineage>
</organism>
<gene>
    <name evidence="4" type="ORF">ISP17_00035</name>
</gene>
<accession>A0ABW8JQ67</accession>
<dbReference type="InterPro" id="IPR016181">
    <property type="entry name" value="Acyl_CoA_acyltransferase"/>
</dbReference>
<dbReference type="InterPro" id="IPR000182">
    <property type="entry name" value="GNAT_dom"/>
</dbReference>